<reference evidence="8 9" key="1">
    <citation type="submission" date="2021-06" db="EMBL/GenBank/DDBJ databases">
        <authorList>
            <person name="Palmer J.M."/>
        </authorList>
    </citation>
    <scope>NUCLEOTIDE SEQUENCE [LARGE SCALE GENOMIC DNA]</scope>
    <source>
        <strain evidence="8 9">XR_2019</strain>
        <tissue evidence="8">Muscle</tissue>
    </source>
</reference>
<evidence type="ECO:0000256" key="1">
    <source>
        <dbReference type="ARBA" id="ARBA00004123"/>
    </source>
</evidence>
<evidence type="ECO:0000256" key="5">
    <source>
        <dbReference type="ARBA" id="ARBA00023242"/>
    </source>
</evidence>
<feature type="compositionally biased region" description="Low complexity" evidence="6">
    <location>
        <begin position="384"/>
        <end position="398"/>
    </location>
</feature>
<keyword evidence="3" id="KW-0158">Chromosome</keyword>
<feature type="compositionally biased region" description="Polar residues" evidence="6">
    <location>
        <begin position="253"/>
        <end position="262"/>
    </location>
</feature>
<dbReference type="InterPro" id="IPR019437">
    <property type="entry name" value="TPP1/Est3"/>
</dbReference>
<evidence type="ECO:0000256" key="6">
    <source>
        <dbReference type="SAM" id="MobiDB-lite"/>
    </source>
</evidence>
<dbReference type="Gene3D" id="2.40.50.960">
    <property type="match status" value="1"/>
</dbReference>
<keyword evidence="4" id="KW-0779">Telomere</keyword>
<comment type="subcellular location">
    <subcellularLocation>
        <location evidence="2">Chromosome</location>
        <location evidence="2">Telomere</location>
    </subcellularLocation>
    <subcellularLocation>
        <location evidence="1">Nucleus</location>
    </subcellularLocation>
</comment>
<keyword evidence="9" id="KW-1185">Reference proteome</keyword>
<protein>
    <recommendedName>
        <fullName evidence="7">Shelterin complex subunit TPP1/Est3 domain-containing protein</fullName>
    </recommendedName>
</protein>
<comment type="caution">
    <text evidence="8">The sequence shown here is derived from an EMBL/GenBank/DDBJ whole genome shotgun (WGS) entry which is preliminary data.</text>
</comment>
<dbReference type="EMBL" id="JAHRIM010003826">
    <property type="protein sequence ID" value="MEQ2259467.1"/>
    <property type="molecule type" value="Genomic_DNA"/>
</dbReference>
<evidence type="ECO:0000256" key="3">
    <source>
        <dbReference type="ARBA" id="ARBA00022454"/>
    </source>
</evidence>
<dbReference type="InterPro" id="IPR028631">
    <property type="entry name" value="ACD"/>
</dbReference>
<feature type="domain" description="Shelterin complex subunit TPP1/Est3" evidence="7">
    <location>
        <begin position="8"/>
        <end position="155"/>
    </location>
</feature>
<sequence length="544" mass="59147">MPPRSRPTPWIESLILSYGSQKEAGCSTGARLKADVIGVGQMTQSQSRGSDGPTGLLFLSDGLLQIPAVLTASAWEHIQEHEDRECFSSLLNTTVCLQDYRLQFHMDPEQTKCRFFLSVGELATTAAGPVKDTTPCCTSLASVRMKICRTWRSLLGQEDSQWSQAGLDLSELLGEWQHDCLQTLLRDVRERLMALKSSQPSTSAHSPSLSRSTATSWDLDRVRYRGEPSFSVPVKFLLVPEEDAQQLEADGGRSQTGAQASSAEDAEWQIADPTGGEMAQAASGGIACDPDDAGGAGEQVVQDSGERSPFLLEDIAPFPDLTTRLASNPWDMFPPPCVTSSTSDSSPESTPTLPRPQPDSVAVVTSTQLPTHSFIPPYQNQPASSLLPTSSTSSTTVSPPKPLASDGTNTPSVLQNQQEDPVKEDYRKPKRKRCEVTPEAVGEEEEVIGSPPSWLFESQVGASSNEEEGSPKQAGAGTVPRKTPSVHSEGRPFSYYYRVSGQNLQDFSRFRVAASLLHWAVRYLLTPEPPETPQRVGTKIPFHQ</sequence>
<name>A0ABV0VRV5_9TELE</name>
<gene>
    <name evidence="8" type="ORF">XENORESO_012337</name>
</gene>
<feature type="region of interest" description="Disordered" evidence="6">
    <location>
        <begin position="246"/>
        <end position="305"/>
    </location>
</feature>
<evidence type="ECO:0000259" key="7">
    <source>
        <dbReference type="Pfam" id="PF10341"/>
    </source>
</evidence>
<accession>A0ABV0VRV5</accession>
<evidence type="ECO:0000256" key="4">
    <source>
        <dbReference type="ARBA" id="ARBA00022895"/>
    </source>
</evidence>
<proteinExistence type="predicted"/>
<feature type="compositionally biased region" description="Polar residues" evidence="6">
    <location>
        <begin position="406"/>
        <end position="419"/>
    </location>
</feature>
<keyword evidence="5" id="KW-0539">Nucleus</keyword>
<dbReference type="Proteomes" id="UP001444071">
    <property type="component" value="Unassembled WGS sequence"/>
</dbReference>
<feature type="compositionally biased region" description="Low complexity" evidence="6">
    <location>
        <begin position="338"/>
        <end position="352"/>
    </location>
</feature>
<evidence type="ECO:0000313" key="9">
    <source>
        <dbReference type="Proteomes" id="UP001444071"/>
    </source>
</evidence>
<feature type="region of interest" description="Disordered" evidence="6">
    <location>
        <begin position="326"/>
        <end position="491"/>
    </location>
</feature>
<evidence type="ECO:0000313" key="8">
    <source>
        <dbReference type="EMBL" id="MEQ2259467.1"/>
    </source>
</evidence>
<dbReference type="PANTHER" id="PTHR14487:SF3">
    <property type="entry name" value="ADRENOCORTICAL DYSPLASIA PROTEIN HOMOLOG"/>
    <property type="match status" value="1"/>
</dbReference>
<organism evidence="8 9">
    <name type="scientific">Xenotaenia resolanae</name>
    <dbReference type="NCBI Taxonomy" id="208358"/>
    <lineage>
        <taxon>Eukaryota</taxon>
        <taxon>Metazoa</taxon>
        <taxon>Chordata</taxon>
        <taxon>Craniata</taxon>
        <taxon>Vertebrata</taxon>
        <taxon>Euteleostomi</taxon>
        <taxon>Actinopterygii</taxon>
        <taxon>Neopterygii</taxon>
        <taxon>Teleostei</taxon>
        <taxon>Neoteleostei</taxon>
        <taxon>Acanthomorphata</taxon>
        <taxon>Ovalentaria</taxon>
        <taxon>Atherinomorphae</taxon>
        <taxon>Cyprinodontiformes</taxon>
        <taxon>Goodeidae</taxon>
        <taxon>Xenotaenia</taxon>
    </lineage>
</organism>
<dbReference type="PANTHER" id="PTHR14487">
    <property type="entry name" value="ADRENOCORTICAL DYSPLASIA PROTEIN ACD"/>
    <property type="match status" value="1"/>
</dbReference>
<dbReference type="Pfam" id="PF10341">
    <property type="entry name" value="TPP1"/>
    <property type="match status" value="1"/>
</dbReference>
<evidence type="ECO:0000256" key="2">
    <source>
        <dbReference type="ARBA" id="ARBA00004574"/>
    </source>
</evidence>